<evidence type="ECO:0000313" key="2">
    <source>
        <dbReference type="Proteomes" id="UP000215596"/>
    </source>
</evidence>
<dbReference type="AlphaFoldDB" id="A0A268EDE2"/>
<organism evidence="1 2">
    <name type="scientific">Paenibacillus campinasensis</name>
    <dbReference type="NCBI Taxonomy" id="66347"/>
    <lineage>
        <taxon>Bacteria</taxon>
        <taxon>Bacillati</taxon>
        <taxon>Bacillota</taxon>
        <taxon>Bacilli</taxon>
        <taxon>Bacillales</taxon>
        <taxon>Paenibacillaceae</taxon>
        <taxon>Paenibacillus</taxon>
    </lineage>
</organism>
<gene>
    <name evidence="1" type="ORF">CHH67_25765</name>
</gene>
<feature type="non-terminal residue" evidence="1">
    <location>
        <position position="133"/>
    </location>
</feature>
<dbReference type="EMBL" id="NPBY01000147">
    <property type="protein sequence ID" value="PAD71143.1"/>
    <property type="molecule type" value="Genomic_DNA"/>
</dbReference>
<dbReference type="RefSeq" id="WP_218832091.1">
    <property type="nucleotide sequence ID" value="NZ_NPBY01000147.1"/>
</dbReference>
<name>A0A268EDE2_9BACL</name>
<sequence length="133" mass="15397">TSSFYNINDFRGHNFIQREQRHQNFNKFIDAKSYPSATRTEFYNISNYYLLSSAAVKYIVSDEAIGEEQIPELFKVKDLVPIGEILTKTEIEQGFVSQKQNLSSISIQFATYNQNFDHGVLQFELLDAENKVI</sequence>
<dbReference type="Proteomes" id="UP000215596">
    <property type="component" value="Unassembled WGS sequence"/>
</dbReference>
<comment type="caution">
    <text evidence="1">The sequence shown here is derived from an EMBL/GenBank/DDBJ whole genome shotgun (WGS) entry which is preliminary data.</text>
</comment>
<protein>
    <submittedName>
        <fullName evidence="1">Uncharacterized protein</fullName>
    </submittedName>
</protein>
<evidence type="ECO:0000313" key="1">
    <source>
        <dbReference type="EMBL" id="PAD71143.1"/>
    </source>
</evidence>
<feature type="non-terminal residue" evidence="1">
    <location>
        <position position="1"/>
    </location>
</feature>
<reference evidence="1 2" key="1">
    <citation type="submission" date="2017-07" db="EMBL/GenBank/DDBJ databases">
        <title>Isolation and whole genome analysis of endospore-forming bacteria from heroin.</title>
        <authorList>
            <person name="Kalinowski J."/>
            <person name="Ahrens B."/>
            <person name="Al-Dilaimi A."/>
            <person name="Winkler A."/>
            <person name="Wibberg D."/>
            <person name="Schleenbecker U."/>
            <person name="Ruckert C."/>
            <person name="Wolfel R."/>
            <person name="Grass G."/>
        </authorList>
    </citation>
    <scope>NUCLEOTIDE SEQUENCE [LARGE SCALE GENOMIC DNA]</scope>
    <source>
        <strain evidence="1 2">7537-G1</strain>
    </source>
</reference>
<proteinExistence type="predicted"/>
<accession>A0A268EDE2</accession>